<keyword evidence="2" id="KW-0333">Golgi apparatus</keyword>
<dbReference type="InterPro" id="IPR038261">
    <property type="entry name" value="GPP34-like_sf"/>
</dbReference>
<gene>
    <name evidence="5" type="ORF">RS83_00923</name>
</gene>
<dbReference type="GO" id="GO:0012505">
    <property type="term" value="C:endomembrane system"/>
    <property type="evidence" value="ECO:0007669"/>
    <property type="project" value="UniProtKB-ARBA"/>
</dbReference>
<dbReference type="Pfam" id="PF05719">
    <property type="entry name" value="GPP34"/>
    <property type="match status" value="1"/>
</dbReference>
<dbReference type="Proteomes" id="UP000033640">
    <property type="component" value="Unassembled WGS sequence"/>
</dbReference>
<keyword evidence="3" id="KW-0446">Lipid-binding</keyword>
<organism evidence="5 6">
    <name type="scientific">Microbacterium oxydans</name>
    <dbReference type="NCBI Taxonomy" id="82380"/>
    <lineage>
        <taxon>Bacteria</taxon>
        <taxon>Bacillati</taxon>
        <taxon>Actinomycetota</taxon>
        <taxon>Actinomycetes</taxon>
        <taxon>Micrococcales</taxon>
        <taxon>Microbacteriaceae</taxon>
        <taxon>Microbacterium</taxon>
    </lineage>
</organism>
<dbReference type="InterPro" id="IPR008628">
    <property type="entry name" value="GPP34-like"/>
</dbReference>
<dbReference type="Gene3D" id="1.10.3630.10">
    <property type="entry name" value="yeast vps74-n-term truncation variant domain like"/>
    <property type="match status" value="1"/>
</dbReference>
<reference evidence="5 6" key="1">
    <citation type="submission" date="2015-02" db="EMBL/GenBank/DDBJ databases">
        <title>Draft genome sequences of ten Microbacterium spp. with emphasis on heavy metal contaminated environments.</title>
        <authorList>
            <person name="Corretto E."/>
        </authorList>
    </citation>
    <scope>NUCLEOTIDE SEQUENCE [LARGE SCALE GENOMIC DNA]</scope>
    <source>
        <strain evidence="5 6">BEL4b</strain>
    </source>
</reference>
<comment type="caution">
    <text evidence="5">The sequence shown here is derived from an EMBL/GenBank/DDBJ whole genome shotgun (WGS) entry which is preliminary data.</text>
</comment>
<evidence type="ECO:0008006" key="7">
    <source>
        <dbReference type="Google" id="ProtNLM"/>
    </source>
</evidence>
<comment type="subcellular location">
    <subcellularLocation>
        <location evidence="1">Golgi apparatus membrane</location>
        <topology evidence="1">Peripheral membrane protein</topology>
        <orientation evidence="1">Cytoplasmic side</orientation>
    </subcellularLocation>
</comment>
<evidence type="ECO:0000256" key="4">
    <source>
        <dbReference type="ARBA" id="ARBA00023136"/>
    </source>
</evidence>
<dbReference type="GO" id="GO:0070273">
    <property type="term" value="F:phosphatidylinositol-4-phosphate binding"/>
    <property type="evidence" value="ECO:0007669"/>
    <property type="project" value="InterPro"/>
</dbReference>
<sequence length="235" mass="24049">MWAVGTRSYGGVMLIVEELHLLLLRPDGRVEGAAGGYRRYGEIGAAIVDLAEHGRVRVGEDKRPRVDVVSAEPTGNPVLDAVLAGLAPMSGTRLQSIVTSSKLDPLDPVVASLVAQGVLAHGERGFFGMGAERTPEADPGPELLLRARLAAVLAGSAAPTQADLTLLAILQGLNVAHRVLHQEAGGLSAGQLRKRIIGLTSGSAAGDAVSSAVNTAMAGAMMAAMTPVIVAATIT</sequence>
<evidence type="ECO:0000256" key="1">
    <source>
        <dbReference type="ARBA" id="ARBA00004255"/>
    </source>
</evidence>
<accession>A0A0F0LAM4</accession>
<dbReference type="AlphaFoldDB" id="A0A0F0LAM4"/>
<protein>
    <recommendedName>
        <fullName evidence="7">GPP34 family phosphoprotein</fullName>
    </recommendedName>
</protein>
<evidence type="ECO:0000313" key="5">
    <source>
        <dbReference type="EMBL" id="KJL30173.1"/>
    </source>
</evidence>
<evidence type="ECO:0000256" key="3">
    <source>
        <dbReference type="ARBA" id="ARBA00023121"/>
    </source>
</evidence>
<evidence type="ECO:0000313" key="6">
    <source>
        <dbReference type="Proteomes" id="UP000033640"/>
    </source>
</evidence>
<dbReference type="PATRIC" id="fig|82380.11.peg.954"/>
<dbReference type="GO" id="GO:0005737">
    <property type="term" value="C:cytoplasm"/>
    <property type="evidence" value="ECO:0007669"/>
    <property type="project" value="UniProtKB-ARBA"/>
</dbReference>
<dbReference type="EMBL" id="JYIW01000020">
    <property type="protein sequence ID" value="KJL30173.1"/>
    <property type="molecule type" value="Genomic_DNA"/>
</dbReference>
<name>A0A0F0LAM4_9MICO</name>
<keyword evidence="4" id="KW-0472">Membrane</keyword>
<proteinExistence type="predicted"/>
<evidence type="ECO:0000256" key="2">
    <source>
        <dbReference type="ARBA" id="ARBA00023034"/>
    </source>
</evidence>